<reference evidence="2 3" key="1">
    <citation type="journal article" date="2020" name="Microorganisms">
        <title>Reliable Identification of Environmental Pseudomonas Isolates Using the rpoD Gene.</title>
        <authorList>
            <consortium name="The Broad Institute Genome Sequencing Platform"/>
            <person name="Girard L."/>
            <person name="Lood C."/>
            <person name="Rokni-Zadeh H."/>
            <person name="van Noort V."/>
            <person name="Lavigne R."/>
            <person name="De Mot R."/>
        </authorList>
    </citation>
    <scope>NUCLEOTIDE SEQUENCE [LARGE SCALE GENOMIC DNA]</scope>
    <source>
        <strain evidence="2 3">RW8P3</strain>
    </source>
</reference>
<name>A0A9E6PJ13_9PSED</name>
<sequence>MLHAERSLRAPLSFHYTRSAKKSLPTRVQGDHPRQPGHKNQSTKLNHQNFKKRTTQHKEHLPEQQNHQTPDKYEKHAAGFPLADKKHSR</sequence>
<evidence type="ECO:0000256" key="1">
    <source>
        <dbReference type="SAM" id="MobiDB-lite"/>
    </source>
</evidence>
<evidence type="ECO:0000313" key="3">
    <source>
        <dbReference type="Proteomes" id="UP000634530"/>
    </source>
</evidence>
<organism evidence="2 3">
    <name type="scientific">Pseudomonas vanderleydeniana</name>
    <dbReference type="NCBI Taxonomy" id="2745495"/>
    <lineage>
        <taxon>Bacteria</taxon>
        <taxon>Pseudomonadati</taxon>
        <taxon>Pseudomonadota</taxon>
        <taxon>Gammaproteobacteria</taxon>
        <taxon>Pseudomonadales</taxon>
        <taxon>Pseudomonadaceae</taxon>
        <taxon>Pseudomonas</taxon>
    </lineage>
</organism>
<dbReference type="AlphaFoldDB" id="A0A9E6PJ13"/>
<protein>
    <submittedName>
        <fullName evidence="2">Uncharacterized protein</fullName>
    </submittedName>
</protein>
<keyword evidence="3" id="KW-1185">Reference proteome</keyword>
<reference evidence="2 3" key="2">
    <citation type="journal article" date="2021" name="Microorganisms">
        <title>The Ever-Expanding Pseudomonas Genus: Description of 43 New Species and Partition of the Pseudomonas putida Group.</title>
        <authorList>
            <person name="Girard L."/>
            <person name="Lood C."/>
            <person name="Hofte M."/>
            <person name="Vandamme P."/>
            <person name="Rokni-Zadeh H."/>
            <person name="van Noort V."/>
            <person name="Lavigne R."/>
            <person name="De Mot R."/>
        </authorList>
    </citation>
    <scope>NUCLEOTIDE SEQUENCE [LARGE SCALE GENOMIC DNA]</scope>
    <source>
        <strain evidence="2 3">RW8P3</strain>
    </source>
</reference>
<dbReference type="EMBL" id="CP077093">
    <property type="protein sequence ID" value="QXI27486.1"/>
    <property type="molecule type" value="Genomic_DNA"/>
</dbReference>
<evidence type="ECO:0000313" key="2">
    <source>
        <dbReference type="EMBL" id="QXI27486.1"/>
    </source>
</evidence>
<feature type="compositionally biased region" description="Polar residues" evidence="1">
    <location>
        <begin position="38"/>
        <end position="48"/>
    </location>
</feature>
<dbReference type="Proteomes" id="UP000634530">
    <property type="component" value="Chromosome"/>
</dbReference>
<proteinExistence type="predicted"/>
<feature type="region of interest" description="Disordered" evidence="1">
    <location>
        <begin position="1"/>
        <end position="89"/>
    </location>
</feature>
<accession>A0A9E6PJ13</accession>
<dbReference type="RefSeq" id="WP_186688094.1">
    <property type="nucleotide sequence ID" value="NZ_CP077093.1"/>
</dbReference>
<dbReference type="KEGG" id="pvw:HU752_026855"/>
<gene>
    <name evidence="2" type="ORF">HU752_026855</name>
</gene>